<protein>
    <submittedName>
        <fullName evidence="2">Uncharacterized protein</fullName>
    </submittedName>
</protein>
<organism evidence="2 3">
    <name type="scientific">Zizania palustris</name>
    <name type="common">Northern wild rice</name>
    <dbReference type="NCBI Taxonomy" id="103762"/>
    <lineage>
        <taxon>Eukaryota</taxon>
        <taxon>Viridiplantae</taxon>
        <taxon>Streptophyta</taxon>
        <taxon>Embryophyta</taxon>
        <taxon>Tracheophyta</taxon>
        <taxon>Spermatophyta</taxon>
        <taxon>Magnoliopsida</taxon>
        <taxon>Liliopsida</taxon>
        <taxon>Poales</taxon>
        <taxon>Poaceae</taxon>
        <taxon>BOP clade</taxon>
        <taxon>Oryzoideae</taxon>
        <taxon>Oryzeae</taxon>
        <taxon>Zizaniinae</taxon>
        <taxon>Zizania</taxon>
    </lineage>
</organism>
<feature type="compositionally biased region" description="Basic residues" evidence="1">
    <location>
        <begin position="39"/>
        <end position="48"/>
    </location>
</feature>
<evidence type="ECO:0000256" key="1">
    <source>
        <dbReference type="SAM" id="MobiDB-lite"/>
    </source>
</evidence>
<reference evidence="2" key="1">
    <citation type="journal article" date="2021" name="bioRxiv">
        <title>Whole Genome Assembly and Annotation of Northern Wild Rice, Zizania palustris L., Supports a Whole Genome Duplication in the Zizania Genus.</title>
        <authorList>
            <person name="Haas M."/>
            <person name="Kono T."/>
            <person name="Macchietto M."/>
            <person name="Millas R."/>
            <person name="McGilp L."/>
            <person name="Shao M."/>
            <person name="Duquette J."/>
            <person name="Hirsch C.N."/>
            <person name="Kimball J."/>
        </authorList>
    </citation>
    <scope>NUCLEOTIDE SEQUENCE</scope>
    <source>
        <tissue evidence="2">Fresh leaf tissue</tissue>
    </source>
</reference>
<gene>
    <name evidence="2" type="ORF">GUJ93_ZPchr0005g14885</name>
</gene>
<feature type="region of interest" description="Disordered" evidence="1">
    <location>
        <begin position="34"/>
        <end position="120"/>
    </location>
</feature>
<keyword evidence="3" id="KW-1185">Reference proteome</keyword>
<dbReference type="EMBL" id="JAAALK010000284">
    <property type="protein sequence ID" value="KAG8068607.1"/>
    <property type="molecule type" value="Genomic_DNA"/>
</dbReference>
<accession>A0A8J5SH20</accession>
<evidence type="ECO:0000313" key="2">
    <source>
        <dbReference type="EMBL" id="KAG8068607.1"/>
    </source>
</evidence>
<sequence>MPISTLIDKNLSDFRILVLIVILRRSTRPYSHEVLERTRRGRVTKKRTPPSGAATSGVSIHPLARPPARAAHQDERKKIFRCPDPPDTSQNRRRHLGPRGSPPPPIAPVGGGSLGAGAELPGVGWGNCRSSWC</sequence>
<dbReference type="AlphaFoldDB" id="A0A8J5SH20"/>
<reference evidence="2" key="2">
    <citation type="submission" date="2021-02" db="EMBL/GenBank/DDBJ databases">
        <authorList>
            <person name="Kimball J.A."/>
            <person name="Haas M.W."/>
            <person name="Macchietto M."/>
            <person name="Kono T."/>
            <person name="Duquette J."/>
            <person name="Shao M."/>
        </authorList>
    </citation>
    <scope>NUCLEOTIDE SEQUENCE</scope>
    <source>
        <tissue evidence="2">Fresh leaf tissue</tissue>
    </source>
</reference>
<name>A0A8J5SH20_ZIZPA</name>
<evidence type="ECO:0000313" key="3">
    <source>
        <dbReference type="Proteomes" id="UP000729402"/>
    </source>
</evidence>
<proteinExistence type="predicted"/>
<comment type="caution">
    <text evidence="2">The sequence shown here is derived from an EMBL/GenBank/DDBJ whole genome shotgun (WGS) entry which is preliminary data.</text>
</comment>
<dbReference type="Proteomes" id="UP000729402">
    <property type="component" value="Unassembled WGS sequence"/>
</dbReference>